<dbReference type="AlphaFoldDB" id="A0A2G6E1R1"/>
<organism evidence="2 3">
    <name type="scientific">candidate division KSB3 bacterium</name>
    <dbReference type="NCBI Taxonomy" id="2044937"/>
    <lineage>
        <taxon>Bacteria</taxon>
        <taxon>candidate division KSB3</taxon>
    </lineage>
</organism>
<feature type="region of interest" description="Disordered" evidence="1">
    <location>
        <begin position="1"/>
        <end position="20"/>
    </location>
</feature>
<dbReference type="Proteomes" id="UP000229740">
    <property type="component" value="Unassembled WGS sequence"/>
</dbReference>
<proteinExistence type="predicted"/>
<dbReference type="EMBL" id="PDPS01000039">
    <property type="protein sequence ID" value="PID56016.1"/>
    <property type="molecule type" value="Genomic_DNA"/>
</dbReference>
<protein>
    <submittedName>
        <fullName evidence="2">Uncharacterized protein</fullName>
    </submittedName>
</protein>
<gene>
    <name evidence="2" type="ORF">CSB45_13005</name>
</gene>
<evidence type="ECO:0000313" key="2">
    <source>
        <dbReference type="EMBL" id="PID56016.1"/>
    </source>
</evidence>
<accession>A0A2G6E1R1</accession>
<sequence length="61" mass="6525">MTALSGHHVSVKSRAGTSQTTSVTLLPKRALVPEQKIPVIFASAAAGESFFIHNFLDSFPQ</sequence>
<evidence type="ECO:0000256" key="1">
    <source>
        <dbReference type="SAM" id="MobiDB-lite"/>
    </source>
</evidence>
<name>A0A2G6E1R1_9BACT</name>
<evidence type="ECO:0000313" key="3">
    <source>
        <dbReference type="Proteomes" id="UP000229740"/>
    </source>
</evidence>
<comment type="caution">
    <text evidence="2">The sequence shown here is derived from an EMBL/GenBank/DDBJ whole genome shotgun (WGS) entry which is preliminary data.</text>
</comment>
<reference evidence="2 3" key="1">
    <citation type="submission" date="2017-10" db="EMBL/GenBank/DDBJ databases">
        <title>Novel microbial diversity and functional potential in the marine mammal oral microbiome.</title>
        <authorList>
            <person name="Dudek N.K."/>
            <person name="Sun C.L."/>
            <person name="Burstein D."/>
            <person name="Kantor R.S."/>
            <person name="Aliaga Goltsman D.S."/>
            <person name="Bik E.M."/>
            <person name="Thomas B.C."/>
            <person name="Banfield J.F."/>
            <person name="Relman D.A."/>
        </authorList>
    </citation>
    <scope>NUCLEOTIDE SEQUENCE [LARGE SCALE GENOMIC DNA]</scope>
    <source>
        <strain evidence="2">DOLZORAL124_49_17</strain>
    </source>
</reference>